<name>A0A6L9Y4X9_9BURK</name>
<dbReference type="InterPro" id="IPR001123">
    <property type="entry name" value="LeuE-type"/>
</dbReference>
<dbReference type="GO" id="GO:0005886">
    <property type="term" value="C:plasma membrane"/>
    <property type="evidence" value="ECO:0007669"/>
    <property type="project" value="UniProtKB-SubCell"/>
</dbReference>
<evidence type="ECO:0000256" key="6">
    <source>
        <dbReference type="SAM" id="Phobius"/>
    </source>
</evidence>
<accession>A0A6L9Y4X9</accession>
<comment type="subcellular location">
    <subcellularLocation>
        <location evidence="1">Cell membrane</location>
        <topology evidence="1">Multi-pass membrane protein</topology>
    </subcellularLocation>
</comment>
<feature type="transmembrane region" description="Helical" evidence="6">
    <location>
        <begin position="183"/>
        <end position="201"/>
    </location>
</feature>
<feature type="transmembrane region" description="Helical" evidence="6">
    <location>
        <begin position="72"/>
        <end position="92"/>
    </location>
</feature>
<reference evidence="7 8" key="1">
    <citation type="submission" date="2020-02" db="EMBL/GenBank/DDBJ databases">
        <title>Pelistega sp. NLN82 were isolated from wild rodents of the Hainan Island.</title>
        <authorList>
            <person name="Niu N."/>
            <person name="Zhou J."/>
        </authorList>
    </citation>
    <scope>NUCLEOTIDE SEQUENCE [LARGE SCALE GENOMIC DNA]</scope>
    <source>
        <strain evidence="7 8">NLN82</strain>
    </source>
</reference>
<organism evidence="7 8">
    <name type="scientific">Pelistega ratti</name>
    <dbReference type="NCBI Taxonomy" id="2652177"/>
    <lineage>
        <taxon>Bacteria</taxon>
        <taxon>Pseudomonadati</taxon>
        <taxon>Pseudomonadota</taxon>
        <taxon>Betaproteobacteria</taxon>
        <taxon>Burkholderiales</taxon>
        <taxon>Alcaligenaceae</taxon>
        <taxon>Pelistega</taxon>
    </lineage>
</organism>
<dbReference type="Pfam" id="PF01810">
    <property type="entry name" value="LysE"/>
    <property type="match status" value="1"/>
</dbReference>
<keyword evidence="2" id="KW-1003">Cell membrane</keyword>
<feature type="transmembrane region" description="Helical" evidence="6">
    <location>
        <begin position="6"/>
        <end position="33"/>
    </location>
</feature>
<evidence type="ECO:0000256" key="4">
    <source>
        <dbReference type="ARBA" id="ARBA00022989"/>
    </source>
</evidence>
<comment type="caution">
    <text evidence="7">The sequence shown here is derived from an EMBL/GenBank/DDBJ whole genome shotgun (WGS) entry which is preliminary data.</text>
</comment>
<dbReference type="EMBL" id="JAAGYR010000002">
    <property type="protein sequence ID" value="NEN75027.1"/>
    <property type="molecule type" value="Genomic_DNA"/>
</dbReference>
<evidence type="ECO:0000256" key="5">
    <source>
        <dbReference type="ARBA" id="ARBA00023136"/>
    </source>
</evidence>
<keyword evidence="4 6" id="KW-1133">Transmembrane helix</keyword>
<dbReference type="Proteomes" id="UP000477651">
    <property type="component" value="Unassembled WGS sequence"/>
</dbReference>
<keyword evidence="5 6" id="KW-0472">Membrane</keyword>
<dbReference type="GO" id="GO:0015171">
    <property type="term" value="F:amino acid transmembrane transporter activity"/>
    <property type="evidence" value="ECO:0007669"/>
    <property type="project" value="TreeGrafter"/>
</dbReference>
<evidence type="ECO:0000256" key="1">
    <source>
        <dbReference type="ARBA" id="ARBA00004651"/>
    </source>
</evidence>
<keyword evidence="8" id="KW-1185">Reference proteome</keyword>
<gene>
    <name evidence="7" type="ORF">F9B74_01630</name>
</gene>
<sequence length="209" mass="23455">MFDDTLLITYILSIVLFLGTPGPVTVLVVSASIKDGFGAGLRTVIGTNTASLILILLSFAIMRGVFSINEQALTWLAFVGAFYLLYFSIGVIKDKVNLQETIKENENKVTKKHFRDGFLIGISNPKDILFFIAFFPTFLDIYTANQTISMMILVAVWIVMDYAILLGYSFFFSKINNERMVNIISKSSGIILLLVALYAIYKMGYELFF</sequence>
<feature type="transmembrane region" description="Helical" evidence="6">
    <location>
        <begin position="45"/>
        <end position="66"/>
    </location>
</feature>
<keyword evidence="3 6" id="KW-0812">Transmembrane</keyword>
<evidence type="ECO:0000256" key="3">
    <source>
        <dbReference type="ARBA" id="ARBA00022692"/>
    </source>
</evidence>
<dbReference type="RefSeq" id="WP_163763786.1">
    <property type="nucleotide sequence ID" value="NZ_JAAGYR010000002.1"/>
</dbReference>
<proteinExistence type="predicted"/>
<protein>
    <submittedName>
        <fullName evidence="7">LysE family translocator</fullName>
    </submittedName>
</protein>
<evidence type="ECO:0000313" key="7">
    <source>
        <dbReference type="EMBL" id="NEN75027.1"/>
    </source>
</evidence>
<evidence type="ECO:0000256" key="2">
    <source>
        <dbReference type="ARBA" id="ARBA00022475"/>
    </source>
</evidence>
<dbReference type="AlphaFoldDB" id="A0A6L9Y4X9"/>
<dbReference type="PANTHER" id="PTHR30086">
    <property type="entry name" value="ARGININE EXPORTER PROTEIN ARGO"/>
    <property type="match status" value="1"/>
</dbReference>
<dbReference type="PANTHER" id="PTHR30086:SF20">
    <property type="entry name" value="ARGININE EXPORTER PROTEIN ARGO-RELATED"/>
    <property type="match status" value="1"/>
</dbReference>
<evidence type="ECO:0000313" key="8">
    <source>
        <dbReference type="Proteomes" id="UP000477651"/>
    </source>
</evidence>
<feature type="transmembrane region" description="Helical" evidence="6">
    <location>
        <begin position="150"/>
        <end position="171"/>
    </location>
</feature>